<accession>A0A370GTS9</accession>
<comment type="caution">
    <text evidence="2">The sequence shown here is derived from an EMBL/GenBank/DDBJ whole genome shotgun (WGS) entry which is preliminary data.</text>
</comment>
<dbReference type="Proteomes" id="UP000255326">
    <property type="component" value="Unassembled WGS sequence"/>
</dbReference>
<gene>
    <name evidence="2" type="ORF">DFR59_102581</name>
</gene>
<reference evidence="2 3" key="1">
    <citation type="submission" date="2018-07" db="EMBL/GenBank/DDBJ databases">
        <title>Genomic Encyclopedia of Type Strains, Phase IV (KMG-IV): sequencing the most valuable type-strain genomes for metagenomic binning, comparative biology and taxonomic classification.</title>
        <authorList>
            <person name="Goeker M."/>
        </authorList>
    </citation>
    <scope>NUCLEOTIDE SEQUENCE [LARGE SCALE GENOMIC DNA]</scope>
    <source>
        <strain evidence="2 3">DSM 25281</strain>
    </source>
</reference>
<feature type="compositionally biased region" description="Polar residues" evidence="1">
    <location>
        <begin position="9"/>
        <end position="19"/>
    </location>
</feature>
<feature type="region of interest" description="Disordered" evidence="1">
    <location>
        <begin position="1"/>
        <end position="50"/>
    </location>
</feature>
<sequence length="50" mass="5524">MGKTKKGNRNAQINNNAKMNSKVDSEEMIEFSPSHAGSEMEQKTEPAKAE</sequence>
<evidence type="ECO:0000313" key="2">
    <source>
        <dbReference type="EMBL" id="RDI45944.1"/>
    </source>
</evidence>
<proteinExistence type="predicted"/>
<feature type="compositionally biased region" description="Basic and acidic residues" evidence="1">
    <location>
        <begin position="38"/>
        <end position="50"/>
    </location>
</feature>
<dbReference type="AlphaFoldDB" id="A0A370GTS9"/>
<evidence type="ECO:0000256" key="1">
    <source>
        <dbReference type="SAM" id="MobiDB-lite"/>
    </source>
</evidence>
<name>A0A370GTS9_9BACI</name>
<evidence type="ECO:0000313" key="3">
    <source>
        <dbReference type="Proteomes" id="UP000255326"/>
    </source>
</evidence>
<dbReference type="RefSeq" id="WP_170137265.1">
    <property type="nucleotide sequence ID" value="NZ_QQAY01000002.1"/>
</dbReference>
<protein>
    <submittedName>
        <fullName evidence="2">Uncharacterized protein</fullName>
    </submittedName>
</protein>
<keyword evidence="3" id="KW-1185">Reference proteome</keyword>
<organism evidence="2 3">
    <name type="scientific">Falsibacillus pallidus</name>
    <dbReference type="NCBI Taxonomy" id="493781"/>
    <lineage>
        <taxon>Bacteria</taxon>
        <taxon>Bacillati</taxon>
        <taxon>Bacillota</taxon>
        <taxon>Bacilli</taxon>
        <taxon>Bacillales</taxon>
        <taxon>Bacillaceae</taxon>
        <taxon>Falsibacillus</taxon>
    </lineage>
</organism>
<dbReference type="EMBL" id="QQAY01000002">
    <property type="protein sequence ID" value="RDI45944.1"/>
    <property type="molecule type" value="Genomic_DNA"/>
</dbReference>